<gene>
    <name evidence="1" type="ORF">ATL45_2465</name>
    <name evidence="2" type="ORF">SAMN05421805_119144</name>
</gene>
<reference evidence="2 3" key="1">
    <citation type="submission" date="2016-10" db="EMBL/GenBank/DDBJ databases">
        <authorList>
            <person name="de Groot N.N."/>
        </authorList>
    </citation>
    <scope>NUCLEOTIDE SEQUENCE [LARGE SCALE GENOMIC DNA]</scope>
    <source>
        <strain evidence="2 3">CPCC 201259</strain>
    </source>
</reference>
<reference evidence="1 4" key="2">
    <citation type="submission" date="2018-10" db="EMBL/GenBank/DDBJ databases">
        <title>Sequencing the genomes of 1000 actinobacteria strains.</title>
        <authorList>
            <person name="Klenk H.-P."/>
        </authorList>
    </citation>
    <scope>NUCLEOTIDE SEQUENCE [LARGE SCALE GENOMIC DNA]</scope>
    <source>
        <strain evidence="1 4">DSM 45119</strain>
    </source>
</reference>
<protein>
    <submittedName>
        <fullName evidence="2">Uncharacterized protein</fullName>
    </submittedName>
</protein>
<dbReference type="AlphaFoldDB" id="A0A1I5ITN0"/>
<organism evidence="2 3">
    <name type="scientific">Saccharopolyspora antimicrobica</name>
    <dbReference type="NCBI Taxonomy" id="455193"/>
    <lineage>
        <taxon>Bacteria</taxon>
        <taxon>Bacillati</taxon>
        <taxon>Actinomycetota</taxon>
        <taxon>Actinomycetes</taxon>
        <taxon>Pseudonocardiales</taxon>
        <taxon>Pseudonocardiaceae</taxon>
        <taxon>Saccharopolyspora</taxon>
    </lineage>
</organism>
<dbReference type="STRING" id="455193.SAMN05421805_119144"/>
<dbReference type="Proteomes" id="UP000199398">
    <property type="component" value="Unassembled WGS sequence"/>
</dbReference>
<dbReference type="EMBL" id="RBXX01000002">
    <property type="protein sequence ID" value="RKT84160.1"/>
    <property type="molecule type" value="Genomic_DNA"/>
</dbReference>
<accession>A0A1I5ITN0</accession>
<dbReference type="Proteomes" id="UP000270697">
    <property type="component" value="Unassembled WGS sequence"/>
</dbReference>
<name>A0A1I5ITN0_9PSEU</name>
<sequence length="60" mass="6757">MTPGYLAILGIPGVLMDSNGKGRFRMLSVGLRYCPACHIGGVRRYRHSQDQFCDERNGER</sequence>
<evidence type="ECO:0000313" key="1">
    <source>
        <dbReference type="EMBL" id="RKT84160.1"/>
    </source>
</evidence>
<keyword evidence="4" id="KW-1185">Reference proteome</keyword>
<evidence type="ECO:0000313" key="4">
    <source>
        <dbReference type="Proteomes" id="UP000270697"/>
    </source>
</evidence>
<proteinExistence type="predicted"/>
<dbReference type="EMBL" id="FOUP01000019">
    <property type="protein sequence ID" value="SFO63526.1"/>
    <property type="molecule type" value="Genomic_DNA"/>
</dbReference>
<evidence type="ECO:0000313" key="3">
    <source>
        <dbReference type="Proteomes" id="UP000199398"/>
    </source>
</evidence>
<evidence type="ECO:0000313" key="2">
    <source>
        <dbReference type="EMBL" id="SFO63526.1"/>
    </source>
</evidence>